<evidence type="ECO:0000313" key="2">
    <source>
        <dbReference type="Proteomes" id="UP000231484"/>
    </source>
</evidence>
<evidence type="ECO:0000313" key="1">
    <source>
        <dbReference type="EMBL" id="PIT53778.1"/>
    </source>
</evidence>
<dbReference type="AlphaFoldDB" id="A0A2N9XVZ8"/>
<organism evidence="1 2">
    <name type="scientific">Snodgrassella alvi</name>
    <dbReference type="NCBI Taxonomy" id="1196083"/>
    <lineage>
        <taxon>Bacteria</taxon>
        <taxon>Pseudomonadati</taxon>
        <taxon>Pseudomonadota</taxon>
        <taxon>Betaproteobacteria</taxon>
        <taxon>Neisseriales</taxon>
        <taxon>Neisseriaceae</taxon>
        <taxon>Snodgrassella</taxon>
    </lineage>
</organism>
<sequence length="100" mass="11685">MQLIAQDPTAIIRLLTAYAPTEWNEAGEHKADFKKEHYNSLTKKIDVSDFIKSIEDNFSHLLDIPDAYPSKYEQENVNEGELFIQQFLWLHQHPEKDPSL</sequence>
<protein>
    <submittedName>
        <fullName evidence="1">Uncharacterized protein</fullName>
    </submittedName>
</protein>
<proteinExistence type="predicted"/>
<name>A0A2N9XVZ8_9NEIS</name>
<reference evidence="1 2" key="1">
    <citation type="journal article" date="2017" name="MBio">
        <title>Type VI secretion-mediated competition in the bee gut microbiome.</title>
        <authorList>
            <person name="Steele M.I."/>
            <person name="Kwong W.K."/>
            <person name="Powell J.E."/>
            <person name="Whiteley M."/>
            <person name="Moran N.A."/>
        </authorList>
    </citation>
    <scope>NUCLEOTIDE SEQUENCE [LARGE SCALE GENOMIC DNA]</scope>
    <source>
        <strain evidence="1 2">Occ4-2</strain>
    </source>
</reference>
<comment type="caution">
    <text evidence="1">The sequence shown here is derived from an EMBL/GenBank/DDBJ whole genome shotgun (WGS) entry which is preliminary data.</text>
</comment>
<gene>
    <name evidence="1" type="ORF">BHC48_01045</name>
</gene>
<accession>A0A2N9XVZ8</accession>
<dbReference type="EMBL" id="MEIQ01000006">
    <property type="protein sequence ID" value="PIT53778.1"/>
    <property type="molecule type" value="Genomic_DNA"/>
</dbReference>
<dbReference type="Proteomes" id="UP000231484">
    <property type="component" value="Unassembled WGS sequence"/>
</dbReference>